<sequence>SYLFQLKKDKLLTADEEKMLSKKIMMGNKKARETLINSNLRLVVKIAKGYISQDLDLLDMIQEGNLGLIKAADKFDFKKNVRFSTYASFWIKQSIARALSNKGRMIRLPHRKEEKLRKVNKAQTKLAKDFGRNADISELSSETKLEQDEIKTILSLPDKILSIESSSADDKFSLKNTIEDPKYSPDHVVMRGYLKEKTMEMLTILNEKEKKVLLYRYSFLSGEKNTLKDIGDKLSISPETVRQIEMRALKKIREHFNHLKDFLIE</sequence>
<evidence type="ECO:0000313" key="7">
    <source>
        <dbReference type="EMBL" id="KKM05935.1"/>
    </source>
</evidence>
<dbReference type="NCBIfam" id="TIGR02937">
    <property type="entry name" value="sigma70-ECF"/>
    <property type="match status" value="1"/>
</dbReference>
<accession>A0A0F9H4H1</accession>
<dbReference type="InterPro" id="IPR036388">
    <property type="entry name" value="WH-like_DNA-bd_sf"/>
</dbReference>
<dbReference type="InterPro" id="IPR050239">
    <property type="entry name" value="Sigma-70_RNA_pol_init_factors"/>
</dbReference>
<dbReference type="InterPro" id="IPR013324">
    <property type="entry name" value="RNA_pol_sigma_r3/r4-like"/>
</dbReference>
<dbReference type="GO" id="GO:0003677">
    <property type="term" value="F:DNA binding"/>
    <property type="evidence" value="ECO:0007669"/>
    <property type="project" value="UniProtKB-KW"/>
</dbReference>
<evidence type="ECO:0000259" key="5">
    <source>
        <dbReference type="PROSITE" id="PS00715"/>
    </source>
</evidence>
<dbReference type="EMBL" id="LAZR01016107">
    <property type="protein sequence ID" value="KKM05935.1"/>
    <property type="molecule type" value="Genomic_DNA"/>
</dbReference>
<dbReference type="PIRSF" id="PIRSF000770">
    <property type="entry name" value="RNA_pol_sigma-SigE/K"/>
    <property type="match status" value="1"/>
</dbReference>
<keyword evidence="3" id="KW-0238">DNA-binding</keyword>
<dbReference type="SUPFAM" id="SSF88659">
    <property type="entry name" value="Sigma3 and sigma4 domains of RNA polymerase sigma factors"/>
    <property type="match status" value="2"/>
</dbReference>
<keyword evidence="4" id="KW-0804">Transcription</keyword>
<dbReference type="AlphaFoldDB" id="A0A0F9H4H1"/>
<gene>
    <name evidence="7" type="ORF">LCGC14_1749080</name>
</gene>
<evidence type="ECO:0000256" key="2">
    <source>
        <dbReference type="ARBA" id="ARBA00023082"/>
    </source>
</evidence>
<dbReference type="InterPro" id="IPR000943">
    <property type="entry name" value="RNA_pol_sigma70"/>
</dbReference>
<keyword evidence="1" id="KW-0805">Transcription regulation</keyword>
<dbReference type="PRINTS" id="PR00046">
    <property type="entry name" value="SIGMA70FCT"/>
</dbReference>
<feature type="domain" description="RNA polymerase sigma-70" evidence="5">
    <location>
        <begin position="59"/>
        <end position="72"/>
    </location>
</feature>
<dbReference type="CDD" id="cd06171">
    <property type="entry name" value="Sigma70_r4"/>
    <property type="match status" value="1"/>
</dbReference>
<organism evidence="7">
    <name type="scientific">marine sediment metagenome</name>
    <dbReference type="NCBI Taxonomy" id="412755"/>
    <lineage>
        <taxon>unclassified sequences</taxon>
        <taxon>metagenomes</taxon>
        <taxon>ecological metagenomes</taxon>
    </lineage>
</organism>
<dbReference type="PROSITE" id="PS00716">
    <property type="entry name" value="SIGMA70_2"/>
    <property type="match status" value="1"/>
</dbReference>
<proteinExistence type="predicted"/>
<protein>
    <recommendedName>
        <fullName evidence="5 6">RNA polymerase sigma-70 domain-containing protein</fullName>
    </recommendedName>
</protein>
<dbReference type="Pfam" id="PF04542">
    <property type="entry name" value="Sigma70_r2"/>
    <property type="match status" value="1"/>
</dbReference>
<keyword evidence="2" id="KW-0731">Sigma factor</keyword>
<comment type="caution">
    <text evidence="7">The sequence shown here is derived from an EMBL/GenBank/DDBJ whole genome shotgun (WGS) entry which is preliminary data.</text>
</comment>
<dbReference type="SUPFAM" id="SSF88946">
    <property type="entry name" value="Sigma2 domain of RNA polymerase sigma factors"/>
    <property type="match status" value="1"/>
</dbReference>
<dbReference type="PROSITE" id="PS00715">
    <property type="entry name" value="SIGMA70_1"/>
    <property type="match status" value="1"/>
</dbReference>
<dbReference type="InterPro" id="IPR007627">
    <property type="entry name" value="RNA_pol_sigma70_r2"/>
</dbReference>
<dbReference type="PANTHER" id="PTHR30603">
    <property type="entry name" value="RNA POLYMERASE SIGMA FACTOR RPO"/>
    <property type="match status" value="1"/>
</dbReference>
<evidence type="ECO:0000259" key="6">
    <source>
        <dbReference type="PROSITE" id="PS00716"/>
    </source>
</evidence>
<feature type="non-terminal residue" evidence="7">
    <location>
        <position position="1"/>
    </location>
</feature>
<name>A0A0F9H4H1_9ZZZZ</name>
<dbReference type="InterPro" id="IPR007630">
    <property type="entry name" value="RNA_pol_sigma70_r4"/>
</dbReference>
<dbReference type="GO" id="GO:0016987">
    <property type="term" value="F:sigma factor activity"/>
    <property type="evidence" value="ECO:0007669"/>
    <property type="project" value="UniProtKB-KW"/>
</dbReference>
<dbReference type="PANTHER" id="PTHR30603:SF47">
    <property type="entry name" value="RNA POLYMERASE SIGMA FACTOR SIGD, CHLOROPLASTIC"/>
    <property type="match status" value="1"/>
</dbReference>
<dbReference type="InterPro" id="IPR013325">
    <property type="entry name" value="RNA_pol_sigma_r2"/>
</dbReference>
<evidence type="ECO:0000256" key="4">
    <source>
        <dbReference type="ARBA" id="ARBA00023163"/>
    </source>
</evidence>
<dbReference type="Pfam" id="PF04545">
    <property type="entry name" value="Sigma70_r4"/>
    <property type="match status" value="1"/>
</dbReference>
<feature type="domain" description="RNA polymerase sigma-70" evidence="6">
    <location>
        <begin position="226"/>
        <end position="252"/>
    </location>
</feature>
<evidence type="ECO:0000256" key="1">
    <source>
        <dbReference type="ARBA" id="ARBA00023015"/>
    </source>
</evidence>
<dbReference type="Pfam" id="PF04539">
    <property type="entry name" value="Sigma70_r3"/>
    <property type="match status" value="1"/>
</dbReference>
<evidence type="ECO:0000256" key="3">
    <source>
        <dbReference type="ARBA" id="ARBA00023125"/>
    </source>
</evidence>
<reference evidence="7" key="1">
    <citation type="journal article" date="2015" name="Nature">
        <title>Complex archaea that bridge the gap between prokaryotes and eukaryotes.</title>
        <authorList>
            <person name="Spang A."/>
            <person name="Saw J.H."/>
            <person name="Jorgensen S.L."/>
            <person name="Zaremba-Niedzwiedzka K."/>
            <person name="Martijn J."/>
            <person name="Lind A.E."/>
            <person name="van Eijk R."/>
            <person name="Schleper C."/>
            <person name="Guy L."/>
            <person name="Ettema T.J."/>
        </authorList>
    </citation>
    <scope>NUCLEOTIDE SEQUENCE</scope>
</reference>
<dbReference type="Gene3D" id="1.10.10.10">
    <property type="entry name" value="Winged helix-like DNA-binding domain superfamily/Winged helix DNA-binding domain"/>
    <property type="match status" value="2"/>
</dbReference>
<dbReference type="InterPro" id="IPR007624">
    <property type="entry name" value="RNA_pol_sigma70_r3"/>
</dbReference>
<dbReference type="InterPro" id="IPR014284">
    <property type="entry name" value="RNA_pol_sigma-70_dom"/>
</dbReference>
<dbReference type="GO" id="GO:0006352">
    <property type="term" value="P:DNA-templated transcription initiation"/>
    <property type="evidence" value="ECO:0007669"/>
    <property type="project" value="InterPro"/>
</dbReference>
<dbReference type="Gene3D" id="1.10.601.10">
    <property type="entry name" value="RNA Polymerase Primary Sigma Factor"/>
    <property type="match status" value="1"/>
</dbReference>